<evidence type="ECO:0000259" key="17">
    <source>
        <dbReference type="PROSITE" id="PS51844"/>
    </source>
</evidence>
<dbReference type="InterPro" id="IPR004009">
    <property type="entry name" value="SH3_Myosin"/>
</dbReference>
<dbReference type="FunFam" id="1.20.5.370:FF:000002">
    <property type="entry name" value="Myosin heavy chain"/>
    <property type="match status" value="1"/>
</dbReference>
<keyword evidence="12 13" id="KW-0009">Actin-binding</keyword>
<dbReference type="SMART" id="SM00242">
    <property type="entry name" value="MYSc"/>
    <property type="match status" value="1"/>
</dbReference>
<sequence>MSTDAEMQIYGKAAVYLRKPEKERIEAQSAPFDAKSACYVADVKELYLKAKILKKDGGKVTVAVLGTEEERTVKEDDVSPMNPPKYDKIEDMAMMTHLNEASVLYNLKERYAAWMIYTYSGLFCATVNPYKWLPVYDMEVVNAYRGKKRMEAPPHIFSVSDNAFQFMLCDLLEKSRVTYQLELERGYHIFFQMMTNHKPEIIEMCLITSNPYDFPMCSMGQITVASIDDKEELEATDNAIDILGFTAEDKVSIYKTTGAVLHHGNMKFKQKQREEQAEPDGTEDADKVAYLLGLNSADMLKALCYPRVKVGNEYVTKGQTVPQVMNSVPALAKSIYERMFLWMVIRINQMLDTKQQRNFFIGVLDIAGFEIFDFNTLEQLCINFTNEKLQQFFNHTMFVLEQEEYKKEGIVWEFIDFGMDLAACIELIEKPMGIFAILEEECMFPKASDTTFKNKLYDQHLGKNKAFEKPKPAKGKAEAHFSLVHYAGTVDYNICGWLDKNKDPLNESVIQLYQKSSVKLMPVLYPPTVEGLMENFLVIHQLRDAVYTIQYNIRSFMNVKHWPWMKVYYKIKPLLKSAETEKELANMKENYEKMTTDLAAALAKKKELEEKMVSLLQEKNDLQLQVSSEGENLADAEERDEEEINAELTAKKRKLEDECSELKKDIDDLELTLAKVEKEKHATENKVKNLTEEMASQDESIAKLTKEKKALQEAHQGKHWMTCRQKKTKSTHLPRPRLSLSNKLMMYLEGSLEQEKKLRMDLERAKRKLEGDLKLAQESIMDLENDKQQSEEKIKKKDFETSQLLSKIEDEQSLGAQLQKKIKELQARIEELEEEIEAERAARAKVEKQRADLSRELEEISERLEEAGGATAAQIEMNKKREAEFQKLRRDLEESTLQHEATAAALRKKQADSVAELGEQIDNLQRVKQKLEKEKSEYKMEIDDLSSNMEAVAKAKAKNALAHGLQSARHDCDLLREQFEEEQEAKAELQRGMSKANSEVAQWRSKYETDAIQRTEELEEAKKKLAQRLQEAEEQIEAVNSKCASLEKTKQRLQSEVEDLMIDVERANGLAANLDKKQRNFDKVLAEWKQKFEEGQAELEGAQKEARSMGTELFKMKNSYEEALDQLETMKRENKNLQQEISDLTEQIGETGKSIHELEKSKKQVETEKSEIQTALEEAEGTLEHEESKILRVQLELNQVKGEVDRKLAEKDEEMEQIKRNSQRVIDSMQGTLDSEVRSRNDALRIKKKMEGDLNEMEIQLSHANRQASESQKQLRNVQTQLKDAQLHLDDAVRAQEDLKEQAAMVERRNGLMIAEIEELRAALEQTERGRKVAEQELVDASERVGLLHSQNTSLMNTKKKLETDLVQVQSEVDDTVQEARNAEEKAKKAITDAAMMAEELKKEQDTSAHLERMKKNLEVAVKDLQHRLDEAENLAMKGGKKQLQKLESRVRELETEVENEQRRGADAVKGVRKYERRVKELTYQTEEDKKNVTRLQDLVDKLQLKVKAYKRQAEEAEEQANQHLSKCRKIQHELEEAEERADIAESQVNKLRVKSRDAGKGKESAE</sequence>
<dbReference type="FunFam" id="3.40.850.10:FF:000101">
    <property type="entry name" value="Slow myosin heavy chain 2"/>
    <property type="match status" value="1"/>
</dbReference>
<evidence type="ECO:0000256" key="13">
    <source>
        <dbReference type="PROSITE-ProRule" id="PRU00782"/>
    </source>
</evidence>
<dbReference type="GO" id="GO:0032982">
    <property type="term" value="C:myosin filament"/>
    <property type="evidence" value="ECO:0007669"/>
    <property type="project" value="UniProtKB-KW"/>
</dbReference>
<keyword evidence="5" id="KW-0547">Nucleotide-binding</keyword>
<proteinExistence type="inferred from homology"/>
<evidence type="ECO:0000256" key="1">
    <source>
        <dbReference type="ARBA" id="ARBA00004657"/>
    </source>
</evidence>
<feature type="coiled-coil region" evidence="14">
    <location>
        <begin position="577"/>
        <end position="714"/>
    </location>
</feature>
<dbReference type="InterPro" id="IPR027417">
    <property type="entry name" value="P-loop_NTPase"/>
</dbReference>
<dbReference type="SUPFAM" id="SSF52540">
    <property type="entry name" value="P-loop containing nucleoside triphosphate hydrolases"/>
    <property type="match status" value="1"/>
</dbReference>
<accession>A0AAV2KSL2</accession>
<evidence type="ECO:0000256" key="2">
    <source>
        <dbReference type="ARBA" id="ARBA00008314"/>
    </source>
</evidence>
<dbReference type="FunFam" id="1.20.5.370:FF:000001">
    <property type="entry name" value="Myosin heavy chain"/>
    <property type="match status" value="1"/>
</dbReference>
<dbReference type="InterPro" id="IPR014751">
    <property type="entry name" value="XRCC4-like_C"/>
</dbReference>
<comment type="similarity">
    <text evidence="2 13">Belongs to the TRAFAC class myosin-kinesin ATPase superfamily. Myosin family.</text>
</comment>
<evidence type="ECO:0000256" key="5">
    <source>
        <dbReference type="ARBA" id="ARBA00022741"/>
    </source>
</evidence>
<dbReference type="InterPro" id="IPR002928">
    <property type="entry name" value="Myosin_tail"/>
</dbReference>
<dbReference type="FunFam" id="1.20.120.720:FF:000001">
    <property type="entry name" value="Myosin heavy chain, muscle"/>
    <property type="match status" value="1"/>
</dbReference>
<keyword evidence="11" id="KW-0514">Muscle protein</keyword>
<evidence type="ECO:0000313" key="19">
    <source>
        <dbReference type="Proteomes" id="UP001497482"/>
    </source>
</evidence>
<keyword evidence="6" id="KW-0067">ATP-binding</keyword>
<comment type="caution">
    <text evidence="13">Lacks conserved residue(s) required for the propagation of feature annotation.</text>
</comment>
<evidence type="ECO:0000256" key="14">
    <source>
        <dbReference type="SAM" id="Coils"/>
    </source>
</evidence>
<dbReference type="GO" id="GO:0051015">
    <property type="term" value="F:actin filament binding"/>
    <property type="evidence" value="ECO:0007669"/>
    <property type="project" value="InterPro"/>
</dbReference>
<evidence type="ECO:0000256" key="11">
    <source>
        <dbReference type="ARBA" id="ARBA00023179"/>
    </source>
</evidence>
<dbReference type="Proteomes" id="UP001497482">
    <property type="component" value="Chromosome 19"/>
</dbReference>
<feature type="compositionally biased region" description="Basic residues" evidence="15">
    <location>
        <begin position="724"/>
        <end position="734"/>
    </location>
</feature>
<feature type="compositionally biased region" description="Basic and acidic residues" evidence="15">
    <location>
        <begin position="1555"/>
        <end position="1567"/>
    </location>
</feature>
<dbReference type="FunFam" id="2.30.30.360:FF:000001">
    <property type="entry name" value="Myosin heavy chain"/>
    <property type="match status" value="1"/>
</dbReference>
<evidence type="ECO:0000256" key="9">
    <source>
        <dbReference type="ARBA" id="ARBA00023123"/>
    </source>
</evidence>
<evidence type="ECO:0000256" key="8">
    <source>
        <dbReference type="ARBA" id="ARBA00023054"/>
    </source>
</evidence>
<name>A0AAV2KSL2_KNICA</name>
<evidence type="ECO:0000256" key="3">
    <source>
        <dbReference type="ARBA" id="ARBA00022433"/>
    </source>
</evidence>
<dbReference type="Gene3D" id="1.20.5.370">
    <property type="match status" value="4"/>
</dbReference>
<dbReference type="SUPFAM" id="SSF57997">
    <property type="entry name" value="Tropomyosin"/>
    <property type="match status" value="1"/>
</dbReference>
<dbReference type="Pfam" id="PF00063">
    <property type="entry name" value="Myosin_head"/>
    <property type="match status" value="2"/>
</dbReference>
<dbReference type="GO" id="GO:0005524">
    <property type="term" value="F:ATP binding"/>
    <property type="evidence" value="ECO:0007669"/>
    <property type="project" value="UniProtKB-KW"/>
</dbReference>
<dbReference type="FunFam" id="1.20.5.340:FF:000006">
    <property type="entry name" value="Myosin heavy chain"/>
    <property type="match status" value="1"/>
</dbReference>
<keyword evidence="10" id="KW-0505">Motor protein</keyword>
<dbReference type="Pfam" id="PF01576">
    <property type="entry name" value="Myosin_tail_1"/>
    <property type="match status" value="1"/>
</dbReference>
<dbReference type="PANTHER" id="PTHR45615">
    <property type="entry name" value="MYOSIN HEAVY CHAIN, NON-MUSCLE"/>
    <property type="match status" value="1"/>
</dbReference>
<evidence type="ECO:0000256" key="7">
    <source>
        <dbReference type="ARBA" id="ARBA00022860"/>
    </source>
</evidence>
<feature type="region of interest" description="Disordered" evidence="15">
    <location>
        <begin position="1539"/>
        <end position="1567"/>
    </location>
</feature>
<dbReference type="PANTHER" id="PTHR45615:SF44">
    <property type="entry name" value="MYOSIN HEAVY CHAIN 4-RELATED"/>
    <property type="match status" value="1"/>
</dbReference>
<dbReference type="EMBL" id="OZ035841">
    <property type="protein sequence ID" value="CAL1591169.1"/>
    <property type="molecule type" value="Genomic_DNA"/>
</dbReference>
<keyword evidence="3" id="KW-0787">Thick filament</keyword>
<evidence type="ECO:0000256" key="15">
    <source>
        <dbReference type="SAM" id="MobiDB-lite"/>
    </source>
</evidence>
<keyword evidence="19" id="KW-1185">Reference proteome</keyword>
<dbReference type="Pfam" id="PF02736">
    <property type="entry name" value="Myosin_N"/>
    <property type="match status" value="1"/>
</dbReference>
<dbReference type="FunFam" id="1.10.10.820:FF:000001">
    <property type="entry name" value="Myosin heavy chain"/>
    <property type="match status" value="1"/>
</dbReference>
<feature type="domain" description="Myosin motor" evidence="16">
    <location>
        <begin position="87"/>
        <end position="520"/>
    </location>
</feature>
<dbReference type="Gene3D" id="3.40.850.10">
    <property type="entry name" value="Kinesin motor domain"/>
    <property type="match status" value="1"/>
</dbReference>
<dbReference type="FunFam" id="1.20.5.370:FF:000003">
    <property type="entry name" value="Myosin heavy chain"/>
    <property type="match status" value="1"/>
</dbReference>
<dbReference type="Gene3D" id="4.10.270.10">
    <property type="entry name" value="Myosin, subunit A"/>
    <property type="match status" value="1"/>
</dbReference>
<dbReference type="Gene3D" id="6.10.250.2420">
    <property type="match status" value="1"/>
</dbReference>
<dbReference type="FunFam" id="1.20.5.340:FF:000003">
    <property type="entry name" value="Myosin heavy chain"/>
    <property type="match status" value="1"/>
</dbReference>
<dbReference type="Gene3D" id="1.20.120.720">
    <property type="entry name" value="Myosin VI head, motor domain, U50 subdomain"/>
    <property type="match status" value="1"/>
</dbReference>
<dbReference type="PROSITE" id="PS51456">
    <property type="entry name" value="MYOSIN_MOTOR"/>
    <property type="match status" value="1"/>
</dbReference>
<feature type="domain" description="Myosin N-terminal SH3-like" evidence="17">
    <location>
        <begin position="33"/>
        <end position="83"/>
    </location>
</feature>
<dbReference type="InterPro" id="IPR008989">
    <property type="entry name" value="Myosin_S1_N"/>
</dbReference>
<keyword evidence="4" id="KW-0963">Cytoplasm</keyword>
<dbReference type="FunFam" id="1.20.5.370:FF:000007">
    <property type="entry name" value="Myosin heavy chain"/>
    <property type="match status" value="1"/>
</dbReference>
<keyword evidence="8 14" id="KW-0175">Coiled coil</keyword>
<dbReference type="Gene3D" id="1.10.10.820">
    <property type="match status" value="1"/>
</dbReference>
<comment type="subcellular location">
    <subcellularLocation>
        <location evidence="1">Cytoplasm</location>
        <location evidence="1">Myofibril</location>
    </subcellularLocation>
</comment>
<evidence type="ECO:0000313" key="18">
    <source>
        <dbReference type="EMBL" id="CAL1591169.1"/>
    </source>
</evidence>
<organism evidence="18 19">
    <name type="scientific">Knipowitschia caucasica</name>
    <name type="common">Caucasian dwarf goby</name>
    <name type="synonym">Pomatoschistus caucasicus</name>
    <dbReference type="NCBI Taxonomy" id="637954"/>
    <lineage>
        <taxon>Eukaryota</taxon>
        <taxon>Metazoa</taxon>
        <taxon>Chordata</taxon>
        <taxon>Craniata</taxon>
        <taxon>Vertebrata</taxon>
        <taxon>Euteleostomi</taxon>
        <taxon>Actinopterygii</taxon>
        <taxon>Neopterygii</taxon>
        <taxon>Teleostei</taxon>
        <taxon>Neoteleostei</taxon>
        <taxon>Acanthomorphata</taxon>
        <taxon>Gobiaria</taxon>
        <taxon>Gobiiformes</taxon>
        <taxon>Gobioidei</taxon>
        <taxon>Gobiidae</taxon>
        <taxon>Gobiinae</taxon>
        <taxon>Knipowitschia</taxon>
    </lineage>
</organism>
<evidence type="ECO:0008006" key="20">
    <source>
        <dbReference type="Google" id="ProtNLM"/>
    </source>
</evidence>
<dbReference type="GO" id="GO:0000146">
    <property type="term" value="F:microfilament motor activity"/>
    <property type="evidence" value="ECO:0007669"/>
    <property type="project" value="TreeGrafter"/>
</dbReference>
<dbReference type="GO" id="GO:0016460">
    <property type="term" value="C:myosin II complex"/>
    <property type="evidence" value="ECO:0007669"/>
    <property type="project" value="TreeGrafter"/>
</dbReference>
<dbReference type="FunFam" id="1.20.5.370:FF:000008">
    <property type="entry name" value="Myosin heavy chain"/>
    <property type="match status" value="1"/>
</dbReference>
<dbReference type="Gene3D" id="1.20.58.530">
    <property type="match status" value="1"/>
</dbReference>
<dbReference type="Gene3D" id="1.20.5.340">
    <property type="match status" value="5"/>
</dbReference>
<protein>
    <recommendedName>
        <fullName evidence="20">Myosin heavy chain</fullName>
    </recommendedName>
</protein>
<dbReference type="GO" id="GO:0030016">
    <property type="term" value="C:myofibril"/>
    <property type="evidence" value="ECO:0007669"/>
    <property type="project" value="UniProtKB-SubCell"/>
</dbReference>
<dbReference type="FunFam" id="1.20.58.530:FF:000001">
    <property type="entry name" value="Myosin heavy chain"/>
    <property type="match status" value="1"/>
</dbReference>
<keyword evidence="9 13" id="KW-0518">Myosin</keyword>
<reference evidence="18 19" key="1">
    <citation type="submission" date="2024-04" db="EMBL/GenBank/DDBJ databases">
        <authorList>
            <person name="Waldvogel A.-M."/>
            <person name="Schoenle A."/>
        </authorList>
    </citation>
    <scope>NUCLEOTIDE SEQUENCE [LARGE SCALE GENOMIC DNA]</scope>
</reference>
<evidence type="ECO:0000256" key="10">
    <source>
        <dbReference type="ARBA" id="ARBA00023175"/>
    </source>
</evidence>
<keyword evidence="7" id="KW-0112">Calmodulin-binding</keyword>
<dbReference type="Gene3D" id="2.30.30.360">
    <property type="entry name" value="Myosin S1 fragment, N-terminal"/>
    <property type="match status" value="1"/>
</dbReference>
<evidence type="ECO:0000256" key="4">
    <source>
        <dbReference type="ARBA" id="ARBA00022490"/>
    </source>
</evidence>
<dbReference type="PROSITE" id="PS51844">
    <property type="entry name" value="SH3_LIKE"/>
    <property type="match status" value="1"/>
</dbReference>
<feature type="region of interest" description="Disordered" evidence="15">
    <location>
        <begin position="714"/>
        <end position="734"/>
    </location>
</feature>
<dbReference type="InterPro" id="IPR001609">
    <property type="entry name" value="Myosin_head_motor_dom-like"/>
</dbReference>
<evidence type="ECO:0000256" key="12">
    <source>
        <dbReference type="ARBA" id="ARBA00023203"/>
    </source>
</evidence>
<gene>
    <name evidence="18" type="ORF">KC01_LOCUS20574</name>
</gene>
<dbReference type="SUPFAM" id="SSF90257">
    <property type="entry name" value="Myosin rod fragments"/>
    <property type="match status" value="5"/>
</dbReference>
<evidence type="ECO:0000256" key="6">
    <source>
        <dbReference type="ARBA" id="ARBA00022840"/>
    </source>
</evidence>
<evidence type="ECO:0000259" key="16">
    <source>
        <dbReference type="PROSITE" id="PS51456"/>
    </source>
</evidence>
<dbReference type="GO" id="GO:0005516">
    <property type="term" value="F:calmodulin binding"/>
    <property type="evidence" value="ECO:0007669"/>
    <property type="project" value="UniProtKB-KW"/>
</dbReference>
<dbReference type="InterPro" id="IPR036961">
    <property type="entry name" value="Kinesin_motor_dom_sf"/>
</dbReference>